<comment type="caution">
    <text evidence="1">The sequence shown here is derived from an EMBL/GenBank/DDBJ whole genome shotgun (WGS) entry which is preliminary data.</text>
</comment>
<gene>
    <name evidence="1" type="ORF">H2198_006993</name>
</gene>
<proteinExistence type="predicted"/>
<protein>
    <submittedName>
        <fullName evidence="1">Uncharacterized protein</fullName>
    </submittedName>
</protein>
<reference evidence="1" key="1">
    <citation type="submission" date="2022-10" db="EMBL/GenBank/DDBJ databases">
        <title>Culturing micro-colonial fungi from biological soil crusts in the Mojave desert and describing Neophaeococcomyces mojavensis, and introducing the new genera and species Taxawa tesnikishii.</title>
        <authorList>
            <person name="Kurbessoian T."/>
            <person name="Stajich J.E."/>
        </authorList>
    </citation>
    <scope>NUCLEOTIDE SEQUENCE</scope>
    <source>
        <strain evidence="1">JES_112</strain>
    </source>
</reference>
<organism evidence="1 2">
    <name type="scientific">Neophaeococcomyces mojaviensis</name>
    <dbReference type="NCBI Taxonomy" id="3383035"/>
    <lineage>
        <taxon>Eukaryota</taxon>
        <taxon>Fungi</taxon>
        <taxon>Dikarya</taxon>
        <taxon>Ascomycota</taxon>
        <taxon>Pezizomycotina</taxon>
        <taxon>Eurotiomycetes</taxon>
        <taxon>Chaetothyriomycetidae</taxon>
        <taxon>Chaetothyriales</taxon>
        <taxon>Chaetothyriales incertae sedis</taxon>
        <taxon>Neophaeococcomyces</taxon>
    </lineage>
</organism>
<sequence length="299" mass="33996">MHHFTAHTYRSLSVAGVNDGVWQIFVPRQALKYDYLMHGLMGLAALHLSHETPNESENYLELSRTHQKAAFASFRHALDEIDKDNCHAVFAFSVMAMVFAIGTPLPYPVSSNTVVMDKMFVLYEFLHGISTITEASREWIGDGPFGDFTDMKNRMKWNDVDDRDQALLKRLHGLNHALLAVVDPCAHAAIKSAIDGLEMTFRGGEILVLAWLSMCGDHYMTLLRQGQRLARLVFIHWCIMLNRLDRVWWVKDNAKVLFEDFAVELLGLGKEWSDAVQDVKARFDESPTSDNKSTEIHPC</sequence>
<keyword evidence="2" id="KW-1185">Reference proteome</keyword>
<dbReference type="Proteomes" id="UP001172386">
    <property type="component" value="Unassembled WGS sequence"/>
</dbReference>
<name>A0ACC3A190_9EURO</name>
<accession>A0ACC3A190</accession>
<evidence type="ECO:0000313" key="2">
    <source>
        <dbReference type="Proteomes" id="UP001172386"/>
    </source>
</evidence>
<evidence type="ECO:0000313" key="1">
    <source>
        <dbReference type="EMBL" id="KAJ9653884.1"/>
    </source>
</evidence>
<dbReference type="EMBL" id="JAPDRQ010000138">
    <property type="protein sequence ID" value="KAJ9653884.1"/>
    <property type="molecule type" value="Genomic_DNA"/>
</dbReference>